<comment type="caution">
    <text evidence="2">The sequence shown here is derived from an EMBL/GenBank/DDBJ whole genome shotgun (WGS) entry which is preliminary data.</text>
</comment>
<dbReference type="Proteomes" id="UP000019681">
    <property type="component" value="Unassembled WGS sequence"/>
</dbReference>
<reference evidence="2 3" key="1">
    <citation type="journal article" date="2014" name="Genome Announc.">
        <title>Draft Genome Sequence of Fervidicella metallireducens Strain AeBT, an Iron-Reducing Thermoanaerobe from the Great Artesian Basin.</title>
        <authorList>
            <person name="Patel B.K."/>
        </authorList>
    </citation>
    <scope>NUCLEOTIDE SEQUENCE [LARGE SCALE GENOMIC DNA]</scope>
    <source>
        <strain evidence="2 3">AeB</strain>
    </source>
</reference>
<dbReference type="Pfam" id="PF04389">
    <property type="entry name" value="Peptidase_M28"/>
    <property type="match status" value="1"/>
</dbReference>
<proteinExistence type="predicted"/>
<dbReference type="PROSITE" id="PS51257">
    <property type="entry name" value="PROKAR_LIPOPROTEIN"/>
    <property type="match status" value="1"/>
</dbReference>
<dbReference type="STRING" id="1403537.Q428_06200"/>
<dbReference type="PANTHER" id="PTHR12147">
    <property type="entry name" value="METALLOPEPTIDASE M28 FAMILY MEMBER"/>
    <property type="match status" value="1"/>
</dbReference>
<dbReference type="GO" id="GO:0006508">
    <property type="term" value="P:proteolysis"/>
    <property type="evidence" value="ECO:0007669"/>
    <property type="project" value="InterPro"/>
</dbReference>
<organism evidence="2 3">
    <name type="scientific">Fervidicella metallireducens AeB</name>
    <dbReference type="NCBI Taxonomy" id="1403537"/>
    <lineage>
        <taxon>Bacteria</taxon>
        <taxon>Bacillati</taxon>
        <taxon>Bacillota</taxon>
        <taxon>Clostridia</taxon>
        <taxon>Eubacteriales</taxon>
        <taxon>Clostridiaceae</taxon>
        <taxon>Fervidicella</taxon>
    </lineage>
</organism>
<feature type="domain" description="Peptidase M28" evidence="1">
    <location>
        <begin position="274"/>
        <end position="466"/>
    </location>
</feature>
<sequence length="472" mass="53441">MSFKNRSIKKFIPILLLSFLFFGCYNKSINTSTNEQQIFDILENNISSDRILDNIKELSSKKYDGRFTGSVGNKLASDFIASYFKEIGLKSPDGIDDYKQYYQQSVLNLNSEPILKIIDANGKTLKQYKYLKDFSIIPYRNSRINGTISANGFYINDTDVLNEENRSLTDKIILVPENLRNELLSGYSFQNILSSSTNIKAAIFEYDLNNPKNEVKHFTKNVSLPTPTVYDNEYGLIYTTCIPSVFKEILNYCNSGNSIYLKVDYSLSKVKIPNVIGLIPGNDTEKEKEYIIISAHFDHLGNNKNGTYNPGALDNASGVASLMEIARTIKESKIKPKKSIMFIAFNGEEEGLVGSTYFVSSPLCPPEDSVVINLDMIGHKNDNPLTFYYSRPTKLLKELCNYADLLGIKFINDVGDRSDHAPFESKDIQSVTCIEWETSEYHSYLDTPGKIDKNDAKKVVELILYYISKNAF</sequence>
<dbReference type="AlphaFoldDB" id="A0A017RVE8"/>
<protein>
    <recommendedName>
        <fullName evidence="1">Peptidase M28 domain-containing protein</fullName>
    </recommendedName>
</protein>
<dbReference type="GO" id="GO:0008235">
    <property type="term" value="F:metalloexopeptidase activity"/>
    <property type="evidence" value="ECO:0007669"/>
    <property type="project" value="InterPro"/>
</dbReference>
<dbReference type="InterPro" id="IPR007484">
    <property type="entry name" value="Peptidase_M28"/>
</dbReference>
<gene>
    <name evidence="2" type="ORF">Q428_06200</name>
</gene>
<accession>A0A017RVE8</accession>
<name>A0A017RVE8_9CLOT</name>
<evidence type="ECO:0000313" key="2">
    <source>
        <dbReference type="EMBL" id="EYE88758.1"/>
    </source>
</evidence>
<evidence type="ECO:0000259" key="1">
    <source>
        <dbReference type="Pfam" id="PF04389"/>
    </source>
</evidence>
<dbReference type="EMBL" id="AZQP01000014">
    <property type="protein sequence ID" value="EYE88758.1"/>
    <property type="molecule type" value="Genomic_DNA"/>
</dbReference>
<dbReference type="SUPFAM" id="SSF53187">
    <property type="entry name" value="Zn-dependent exopeptidases"/>
    <property type="match status" value="1"/>
</dbReference>
<dbReference type="Gene3D" id="3.40.630.10">
    <property type="entry name" value="Zn peptidases"/>
    <property type="match status" value="2"/>
</dbReference>
<dbReference type="InterPro" id="IPR045175">
    <property type="entry name" value="M28_fam"/>
</dbReference>
<keyword evidence="3" id="KW-1185">Reference proteome</keyword>
<dbReference type="OrthoDB" id="233977at2"/>
<dbReference type="PANTHER" id="PTHR12147:SF26">
    <property type="entry name" value="PEPTIDASE M28 DOMAIN-CONTAINING PROTEIN"/>
    <property type="match status" value="1"/>
</dbReference>
<dbReference type="RefSeq" id="WP_035379117.1">
    <property type="nucleotide sequence ID" value="NZ_AZQP01000014.1"/>
</dbReference>
<evidence type="ECO:0000313" key="3">
    <source>
        <dbReference type="Proteomes" id="UP000019681"/>
    </source>
</evidence>